<evidence type="ECO:0000259" key="2">
    <source>
        <dbReference type="Pfam" id="PF02719"/>
    </source>
</evidence>
<dbReference type="InterPro" id="IPR036291">
    <property type="entry name" value="NAD(P)-bd_dom_sf"/>
</dbReference>
<reference evidence="3 4" key="1">
    <citation type="submission" date="2023-07" db="EMBL/GenBank/DDBJ databases">
        <title>Genomic Encyclopedia of Type Strains, Phase IV (KMG-IV): sequencing the most valuable type-strain genomes for metagenomic binning, comparative biology and taxonomic classification.</title>
        <authorList>
            <person name="Goeker M."/>
        </authorList>
    </citation>
    <scope>NUCLEOTIDE SEQUENCE [LARGE SCALE GENOMIC DNA]</scope>
    <source>
        <strain evidence="3 4">DSM 45903</strain>
    </source>
</reference>
<dbReference type="EMBL" id="JAVDQG010000010">
    <property type="protein sequence ID" value="MDR6227495.1"/>
    <property type="molecule type" value="Genomic_DNA"/>
</dbReference>
<organism evidence="3 4">
    <name type="scientific">Desmospora profundinema</name>
    <dbReference type="NCBI Taxonomy" id="1571184"/>
    <lineage>
        <taxon>Bacteria</taxon>
        <taxon>Bacillati</taxon>
        <taxon>Bacillota</taxon>
        <taxon>Bacilli</taxon>
        <taxon>Bacillales</taxon>
        <taxon>Thermoactinomycetaceae</taxon>
        <taxon>Desmospora</taxon>
    </lineage>
</organism>
<dbReference type="SUPFAM" id="SSF51735">
    <property type="entry name" value="NAD(P)-binding Rossmann-fold domains"/>
    <property type="match status" value="1"/>
</dbReference>
<dbReference type="PANTHER" id="PTHR43318">
    <property type="entry name" value="UDP-N-ACETYLGLUCOSAMINE 4,6-DEHYDRATASE"/>
    <property type="match status" value="1"/>
</dbReference>
<dbReference type="Pfam" id="PF02719">
    <property type="entry name" value="Polysacc_synt_2"/>
    <property type="match status" value="1"/>
</dbReference>
<dbReference type="Proteomes" id="UP001185012">
    <property type="component" value="Unassembled WGS sequence"/>
</dbReference>
<dbReference type="PANTHER" id="PTHR43318:SF2">
    <property type="entry name" value="UDP-N-ACETYLGLUCOSAMINE 4,6-DEHYDRATASE (INVERTING)"/>
    <property type="match status" value="1"/>
</dbReference>
<dbReference type="CDD" id="cd05237">
    <property type="entry name" value="UDP_invert_4-6DH_SDR_e"/>
    <property type="match status" value="1"/>
</dbReference>
<accession>A0ABU1IRS2</accession>
<protein>
    <submittedName>
        <fullName evidence="3">FlaA1/EpsC-like NDP-sugar epimerase</fullName>
    </submittedName>
</protein>
<dbReference type="RefSeq" id="WP_309868551.1">
    <property type="nucleotide sequence ID" value="NZ_JAVDQG010000010.1"/>
</dbReference>
<dbReference type="InterPro" id="IPR051203">
    <property type="entry name" value="Polysaccharide_Synthase-Rel"/>
</dbReference>
<comment type="caution">
    <text evidence="3">The sequence shown here is derived from an EMBL/GenBank/DDBJ whole genome shotgun (WGS) entry which is preliminary data.</text>
</comment>
<comment type="similarity">
    <text evidence="1">Belongs to the polysaccharide synthase family.</text>
</comment>
<feature type="domain" description="Polysaccharide biosynthesis protein CapD-like" evidence="2">
    <location>
        <begin position="16"/>
        <end position="292"/>
    </location>
</feature>
<dbReference type="Gene3D" id="3.40.50.720">
    <property type="entry name" value="NAD(P)-binding Rossmann-like Domain"/>
    <property type="match status" value="1"/>
</dbReference>
<gene>
    <name evidence="3" type="ORF">JOE21_003518</name>
</gene>
<evidence type="ECO:0000256" key="1">
    <source>
        <dbReference type="ARBA" id="ARBA00007430"/>
    </source>
</evidence>
<evidence type="ECO:0000313" key="4">
    <source>
        <dbReference type="Proteomes" id="UP001185012"/>
    </source>
</evidence>
<keyword evidence="4" id="KW-1185">Reference proteome</keyword>
<sequence length="343" mass="39211">MKNSSQIDRLFRDKRILVTGGTGSIGSAVVQRLLTYNPSQIVVFSRDENKHHHMKNLFQDHACLGFYLGDIRDARAVQSITRDIDLVFNLAAQKQVPACEQQPMEATCTNIIGAYNLIEACIQNRVKKVVNISTDKVVFPTSVLGASKLVSERMFYQANNNPCTHFCSVRFGNVIGSRGSVIPLLLTQARLQQELTITDLRMTRFFMSISEAVQLTILALAYSQGGETFIFKMKALSIDDLVQSIRRYCRLHQYQDPLIRITGARLGEKLYEELMFDHEMEKTLENDQLYLIPPEGLSRKYPGFRRVRLHSYRSDRVKRISAHEIDELLKSCDTLSQRGWINE</sequence>
<dbReference type="InterPro" id="IPR003869">
    <property type="entry name" value="Polysac_CapD-like"/>
</dbReference>
<name>A0ABU1IRS2_9BACL</name>
<proteinExistence type="inferred from homology"/>
<evidence type="ECO:0000313" key="3">
    <source>
        <dbReference type="EMBL" id="MDR6227495.1"/>
    </source>
</evidence>